<dbReference type="Pfam" id="PF08239">
    <property type="entry name" value="SH3_3"/>
    <property type="match status" value="1"/>
</dbReference>
<evidence type="ECO:0000313" key="2">
    <source>
        <dbReference type="EMBL" id="PJZ67007.1"/>
    </source>
</evidence>
<evidence type="ECO:0000259" key="1">
    <source>
        <dbReference type="Pfam" id="PF08239"/>
    </source>
</evidence>
<dbReference type="EMBL" id="NPDT01000001">
    <property type="protein sequence ID" value="PJZ67007.1"/>
    <property type="molecule type" value="Genomic_DNA"/>
</dbReference>
<proteinExistence type="predicted"/>
<evidence type="ECO:0000313" key="3">
    <source>
        <dbReference type="Proteomes" id="UP000231912"/>
    </source>
</evidence>
<dbReference type="AlphaFoldDB" id="A0A2M9ZF89"/>
<feature type="domain" description="SH3b" evidence="1">
    <location>
        <begin position="32"/>
        <end position="90"/>
    </location>
</feature>
<gene>
    <name evidence="2" type="ORF">CH371_02700</name>
</gene>
<name>A0A2M9ZF89_9LEPT</name>
<reference evidence="2 3" key="1">
    <citation type="submission" date="2017-07" db="EMBL/GenBank/DDBJ databases">
        <title>Leptospira spp. isolated from tropical soils.</title>
        <authorList>
            <person name="Thibeaux R."/>
            <person name="Iraola G."/>
            <person name="Ferres I."/>
            <person name="Bierque E."/>
            <person name="Girault D."/>
            <person name="Soupe-Gilbert M.-E."/>
            <person name="Picardeau M."/>
            <person name="Goarant C."/>
        </authorList>
    </citation>
    <scope>NUCLEOTIDE SEQUENCE [LARGE SCALE GENOMIC DNA]</scope>
    <source>
        <strain evidence="2 3">FH2-C-A2</strain>
    </source>
</reference>
<dbReference type="InterPro" id="IPR003646">
    <property type="entry name" value="SH3-like_bac-type"/>
</dbReference>
<organism evidence="2 3">
    <name type="scientific">Leptospira wolffii</name>
    <dbReference type="NCBI Taxonomy" id="409998"/>
    <lineage>
        <taxon>Bacteria</taxon>
        <taxon>Pseudomonadati</taxon>
        <taxon>Spirochaetota</taxon>
        <taxon>Spirochaetia</taxon>
        <taxon>Leptospirales</taxon>
        <taxon>Leptospiraceae</taxon>
        <taxon>Leptospira</taxon>
    </lineage>
</organism>
<sequence>MSRMILIWILFFLTFSFVYGEAKERGFVWTDGGLILRKDPTKSGAKITLIPKNEIFEFLSTGVRDNIDGQEAAWWFVNFKGQSGWIFSGYAGKIDESFYDSKNSLFVGNPDIRRQLYADLQSLFRNFDSGHCQIDLRSKESFVAGDENVTWKEHMSLNFKTSIDTFEFGSKYEGYVYRITDVRKEKGSYIIHFESLMDGAGAIELKIDPGKKNLRWISEKNKKLPKHLLYTYAPVENGDFICHSNVKTWLYGFLK</sequence>
<dbReference type="Proteomes" id="UP000231912">
    <property type="component" value="Unassembled WGS sequence"/>
</dbReference>
<dbReference type="Gene3D" id="2.30.30.40">
    <property type="entry name" value="SH3 Domains"/>
    <property type="match status" value="1"/>
</dbReference>
<comment type="caution">
    <text evidence="2">The sequence shown here is derived from an EMBL/GenBank/DDBJ whole genome shotgun (WGS) entry which is preliminary data.</text>
</comment>
<protein>
    <recommendedName>
        <fullName evidence="1">SH3b domain-containing protein</fullName>
    </recommendedName>
</protein>
<accession>A0A2M9ZF89</accession>